<dbReference type="AlphaFoldDB" id="A0A3N0IWL9"/>
<dbReference type="InterPro" id="IPR020023">
    <property type="entry name" value="PseG"/>
</dbReference>
<evidence type="ECO:0000313" key="5">
    <source>
        <dbReference type="Proteomes" id="UP000253817"/>
    </source>
</evidence>
<dbReference type="EMBL" id="PPTT01000039">
    <property type="protein sequence ID" value="RDB65393.1"/>
    <property type="molecule type" value="Genomic_DNA"/>
</dbReference>
<dbReference type="Proteomes" id="UP000253817">
    <property type="component" value="Unassembled WGS sequence"/>
</dbReference>
<feature type="binding site" evidence="2">
    <location>
        <position position="172"/>
    </location>
    <ligand>
        <name>substrate</name>
    </ligand>
</feature>
<reference evidence="3 5" key="1">
    <citation type="journal article" date="2018" name="Elife">
        <title>Discovery and characterization of a prevalent human gut bacterial enzyme sufficient for the inactivation of a family of plant toxins.</title>
        <authorList>
            <person name="Koppel N."/>
            <person name="Bisanz J.E."/>
            <person name="Pandelia M.E."/>
            <person name="Turnbaugh P.J."/>
            <person name="Balskus E.P."/>
        </authorList>
    </citation>
    <scope>NUCLEOTIDE SEQUENCE [LARGE SCALE GENOMIC DNA]</scope>
    <source>
        <strain evidence="3 5">DSM 16107</strain>
    </source>
</reference>
<dbReference type="Gene3D" id="3.40.50.2000">
    <property type="entry name" value="Glycogen Phosphorylase B"/>
    <property type="match status" value="1"/>
</dbReference>
<keyword evidence="5" id="KW-1185">Reference proteome</keyword>
<dbReference type="GO" id="GO:0016787">
    <property type="term" value="F:hydrolase activity"/>
    <property type="evidence" value="ECO:0007669"/>
    <property type="project" value="UniProtKB-KW"/>
</dbReference>
<comment type="caution">
    <text evidence="4">The sequence shown here is derived from an EMBL/GenBank/DDBJ whole genome shotgun (WGS) entry which is preliminary data.</text>
</comment>
<evidence type="ECO:0000313" key="4">
    <source>
        <dbReference type="EMBL" id="RNM41389.1"/>
    </source>
</evidence>
<dbReference type="Gene3D" id="3.40.50.11190">
    <property type="match status" value="1"/>
</dbReference>
<dbReference type="NCBIfam" id="TIGR03590">
    <property type="entry name" value="PseG"/>
    <property type="match status" value="1"/>
</dbReference>
<dbReference type="PANTHER" id="PTHR21015">
    <property type="entry name" value="UDP-N-ACETYLGLUCOSAMINE--N-ACETYLMURAMYL-(PENTAPEPTIDE) PYROPHOSPHORYL-UNDECAPRENOL N-ACETYLGLUCOSAMINE TRANSFERASE 1"/>
    <property type="match status" value="1"/>
</dbReference>
<accession>A0A3N0IWL9</accession>
<keyword evidence="4" id="KW-0378">Hydrolase</keyword>
<feature type="binding site" evidence="2">
    <location>
        <position position="273"/>
    </location>
    <ligand>
        <name>substrate</name>
    </ligand>
</feature>
<feature type="active site" description="Proton acceptor" evidence="1">
    <location>
        <position position="35"/>
    </location>
</feature>
<dbReference type="PANTHER" id="PTHR21015:SF22">
    <property type="entry name" value="GLYCOSYLTRANSFERASE"/>
    <property type="match status" value="1"/>
</dbReference>
<dbReference type="EMBL" id="QICC01000038">
    <property type="protein sequence ID" value="RNM41389.1"/>
    <property type="molecule type" value="Genomic_DNA"/>
</dbReference>
<gene>
    <name evidence="4" type="primary">pseG</name>
    <name evidence="3" type="ORF">C1876_15960</name>
    <name evidence="4" type="ORF">DMP09_09935</name>
</gene>
<dbReference type="GO" id="GO:0016757">
    <property type="term" value="F:glycosyltransferase activity"/>
    <property type="evidence" value="ECO:0007669"/>
    <property type="project" value="TreeGrafter"/>
</dbReference>
<reference evidence="6" key="2">
    <citation type="submission" date="2018-05" db="EMBL/GenBank/DDBJ databases">
        <title>Genome Sequencing of selected type strains of the family Eggerthellaceae.</title>
        <authorList>
            <person name="Danylec N."/>
            <person name="Stoll D.A."/>
            <person name="Doetsch A."/>
            <person name="Huch M."/>
        </authorList>
    </citation>
    <scope>NUCLEOTIDE SEQUENCE [LARGE SCALE GENOMIC DNA]</scope>
    <source>
        <strain evidence="6">DSM 16107</strain>
    </source>
</reference>
<reference evidence="4" key="3">
    <citation type="journal article" date="2019" name="Microbiol. Resour. Announc.">
        <title>Draft Genome Sequences of Type Strains of Gordonibacter faecihominis, Paraeggerthella hongkongensis, Parvibacter caecicola,Slackia equolifaciens, Slackia faecicanis, and Slackia isoflavoniconvertens.</title>
        <authorList>
            <person name="Danylec N."/>
            <person name="Stoll D.A."/>
            <person name="Dotsch A."/>
            <person name="Huch M."/>
        </authorList>
    </citation>
    <scope>NUCLEOTIDE SEQUENCE</scope>
    <source>
        <strain evidence="4">DSM 16107</strain>
    </source>
</reference>
<evidence type="ECO:0000256" key="1">
    <source>
        <dbReference type="PIRSR" id="PIRSR620023-1"/>
    </source>
</evidence>
<evidence type="ECO:0000313" key="6">
    <source>
        <dbReference type="Proteomes" id="UP000270112"/>
    </source>
</evidence>
<name>A0A3N0IWL9_9ACTN</name>
<evidence type="ECO:0000256" key="2">
    <source>
        <dbReference type="PIRSR" id="PIRSR620023-2"/>
    </source>
</evidence>
<proteinExistence type="predicted"/>
<dbReference type="SUPFAM" id="SSF53756">
    <property type="entry name" value="UDP-Glycosyltransferase/glycogen phosphorylase"/>
    <property type="match status" value="1"/>
</dbReference>
<organism evidence="4 6">
    <name type="scientific">Eggerthella sinensis</name>
    <dbReference type="NCBI Taxonomy" id="242230"/>
    <lineage>
        <taxon>Bacteria</taxon>
        <taxon>Bacillati</taxon>
        <taxon>Actinomycetota</taxon>
        <taxon>Coriobacteriia</taxon>
        <taxon>Eggerthellales</taxon>
        <taxon>Eggerthellaceae</taxon>
        <taxon>Eggerthella</taxon>
    </lineage>
</organism>
<dbReference type="Proteomes" id="UP000270112">
    <property type="component" value="Unassembled WGS sequence"/>
</dbReference>
<evidence type="ECO:0000313" key="3">
    <source>
        <dbReference type="EMBL" id="RDB65393.1"/>
    </source>
</evidence>
<sequence length="363" mass="39315">MGKRKKNEGNTPSCSTGFTVIYFRVDSNNAISAGHVMRCLAIAEALRLRGAPCAFLCADAESNELIESNGFKCIVLDGNWRNLAVEVPQLLELLRNDPNPVLLIDTYSVDSDYVARLHKDAKVCYLGSKPLVAPELSLLVNYSTKIDVPFYERTYGATSTKLCLGPSYAPLRKEFVARDVPASSEVKSVLITTGNTDNEGFANTLLTKALASKSLSSVRFRVVVGPLFQRADQLEMAYGSHARVDLLFNATDMSPIMRNADLAVSACGTTLYELAACGVPTVGFSLVPEQTESGGSLSELGVIEYAGAAYEDLDGCAGRIVSSLEQLAVDMEKRCSMSKEFHKLSDGRGCDKISDELMLLCEN</sequence>
<protein>
    <submittedName>
        <fullName evidence="4">UDP-2,4-diacetamido-2,4, 6-trideoxy-beta-L-altropyranose hydrolase</fullName>
    </submittedName>
</protein>